<feature type="compositionally biased region" description="Polar residues" evidence="5">
    <location>
        <begin position="1"/>
        <end position="30"/>
    </location>
</feature>
<feature type="transmembrane region" description="Helical" evidence="6">
    <location>
        <begin position="519"/>
        <end position="539"/>
    </location>
</feature>
<dbReference type="GO" id="GO:0046873">
    <property type="term" value="F:metal ion transmembrane transporter activity"/>
    <property type="evidence" value="ECO:0007669"/>
    <property type="project" value="InterPro"/>
</dbReference>
<dbReference type="Proteomes" id="UP000054821">
    <property type="component" value="Unassembled WGS sequence"/>
</dbReference>
<dbReference type="AlphaFoldDB" id="A0A2P4ZMC0"/>
<keyword evidence="3 6" id="KW-1133">Transmembrane helix</keyword>
<evidence type="ECO:0000256" key="1">
    <source>
        <dbReference type="ARBA" id="ARBA00004141"/>
    </source>
</evidence>
<dbReference type="GO" id="GO:0016020">
    <property type="term" value="C:membrane"/>
    <property type="evidence" value="ECO:0007669"/>
    <property type="project" value="UniProtKB-SubCell"/>
</dbReference>
<protein>
    <recommendedName>
        <fullName evidence="9">CorA-like Mg2+ transporter</fullName>
    </recommendedName>
</protein>
<dbReference type="InterPro" id="IPR002523">
    <property type="entry name" value="MgTranspt_CorA/ZnTranspt_ZntB"/>
</dbReference>
<evidence type="ECO:0000256" key="4">
    <source>
        <dbReference type="ARBA" id="ARBA00023136"/>
    </source>
</evidence>
<gene>
    <name evidence="7" type="ORF">TGAM01_v205725</name>
</gene>
<dbReference type="STRING" id="398673.A0A2P4ZMC0"/>
<evidence type="ECO:0000256" key="2">
    <source>
        <dbReference type="ARBA" id="ARBA00022692"/>
    </source>
</evidence>
<feature type="transmembrane region" description="Helical" evidence="6">
    <location>
        <begin position="488"/>
        <end position="507"/>
    </location>
</feature>
<dbReference type="InterPro" id="IPR045863">
    <property type="entry name" value="CorA_TM1_TM2"/>
</dbReference>
<comment type="subcellular location">
    <subcellularLocation>
        <location evidence="1">Membrane</location>
        <topology evidence="1">Multi-pass membrane protein</topology>
    </subcellularLocation>
</comment>
<dbReference type="EMBL" id="JPDN02000018">
    <property type="protein sequence ID" value="PON25431.1"/>
    <property type="molecule type" value="Genomic_DNA"/>
</dbReference>
<evidence type="ECO:0000256" key="3">
    <source>
        <dbReference type="ARBA" id="ARBA00022989"/>
    </source>
</evidence>
<dbReference type="Pfam" id="PF01544">
    <property type="entry name" value="CorA"/>
    <property type="match status" value="1"/>
</dbReference>
<evidence type="ECO:0000313" key="7">
    <source>
        <dbReference type="EMBL" id="PON25431.1"/>
    </source>
</evidence>
<accession>A0A2P4ZMC0</accession>
<keyword evidence="2 6" id="KW-0812">Transmembrane</keyword>
<dbReference type="RefSeq" id="XP_018665821.1">
    <property type="nucleotide sequence ID" value="XM_018800989.1"/>
</dbReference>
<reference evidence="7 8" key="1">
    <citation type="journal article" date="2016" name="Genome Announc.">
        <title>Draft Whole-Genome Sequence of Trichoderma gamsii T6085, a Promising Biocontrol Agent of Fusarium Head Blight on Wheat.</title>
        <authorList>
            <person name="Baroncelli R."/>
            <person name="Zapparata A."/>
            <person name="Piaggeschi G."/>
            <person name="Sarrocco S."/>
            <person name="Vannacci G."/>
        </authorList>
    </citation>
    <scope>NUCLEOTIDE SEQUENCE [LARGE SCALE GENOMIC DNA]</scope>
    <source>
        <strain evidence="7 8">T6085</strain>
    </source>
</reference>
<dbReference type="SUPFAM" id="SSF144083">
    <property type="entry name" value="Magnesium transport protein CorA, transmembrane region"/>
    <property type="match status" value="1"/>
</dbReference>
<feature type="region of interest" description="Disordered" evidence="5">
    <location>
        <begin position="1"/>
        <end position="32"/>
    </location>
</feature>
<evidence type="ECO:0000313" key="8">
    <source>
        <dbReference type="Proteomes" id="UP000054821"/>
    </source>
</evidence>
<evidence type="ECO:0008006" key="9">
    <source>
        <dbReference type="Google" id="ProtNLM"/>
    </source>
</evidence>
<organism evidence="7 8">
    <name type="scientific">Trichoderma gamsii</name>
    <dbReference type="NCBI Taxonomy" id="398673"/>
    <lineage>
        <taxon>Eukaryota</taxon>
        <taxon>Fungi</taxon>
        <taxon>Dikarya</taxon>
        <taxon>Ascomycota</taxon>
        <taxon>Pezizomycotina</taxon>
        <taxon>Sordariomycetes</taxon>
        <taxon>Hypocreomycetidae</taxon>
        <taxon>Hypocreales</taxon>
        <taxon>Hypocreaceae</taxon>
        <taxon>Trichoderma</taxon>
    </lineage>
</organism>
<keyword evidence="8" id="KW-1185">Reference proteome</keyword>
<comment type="caution">
    <text evidence="7">The sequence shown here is derived from an EMBL/GenBank/DDBJ whole genome shotgun (WGS) entry which is preliminary data.</text>
</comment>
<evidence type="ECO:0000256" key="5">
    <source>
        <dbReference type="SAM" id="MobiDB-lite"/>
    </source>
</evidence>
<dbReference type="Gene3D" id="1.20.58.340">
    <property type="entry name" value="Magnesium transport protein CorA, transmembrane region"/>
    <property type="match status" value="1"/>
</dbReference>
<dbReference type="GeneID" id="29981072"/>
<sequence length="552" mass="62101">MATSVDSFSPKISRQSVETTGSTSSTADSNTRLKPEEYARAVEDFSTLLIGSNYLSLGKYLTGNKDSTVQIDGPTGLDSTSDAALIYSLPLGTDGQRAQAPPVIIRDPKQLYKFESETSCLILLRGFLSAAWINNVGSRFFVDPEFFGRHLDFRSPQDKFNNFSTPCLPSASWHLMELPVTTLGSRESTFNGLSPSAWTEIERKMGKDALERHHEKLLSLNPALNLGESMIRDYYVFDEIHFAIDQRISICMQQAEDGWPEGEEKLFRILVWADAGSGTSRGEHDPWDAESYEMKYHPVIENKPMIALKSHLLRPGAPEKGSWTPQDPVSQLYQNYGRSLRPDIQAADPFYALGEIFQLSANSQQQFLNMIDAKLRTYSAKGPEHGHEILPHLKYTQQILYSRILDIKRVLMSIENTLRPAWAKSNSQTGREKAQIAYDTIQRDFKHLLDHAVSLYDRTKEAISVLQSSISIMASHLAILQAEKAWKLTFLASAFVPISVATGIFGMNFKELSGDGMSIYWFFVVVAILTIFTAVLFYFDGVWRKVRAQMTV</sequence>
<evidence type="ECO:0000256" key="6">
    <source>
        <dbReference type="SAM" id="Phobius"/>
    </source>
</evidence>
<keyword evidence="4 6" id="KW-0472">Membrane</keyword>
<proteinExistence type="predicted"/>
<name>A0A2P4ZMC0_9HYPO</name>
<feature type="transmembrane region" description="Helical" evidence="6">
    <location>
        <begin position="462"/>
        <end position="481"/>
    </location>
</feature>